<sequence length="963" mass="110261">MKLTAFIAALLVCFPLYAQHTLGIPDIVNFSKQQYKSGTQNWDIRQDSNGIMYFANNDGLLTYNGSFWRTYKLPDRTHLRSIGIAADGKIYIGGQDNIGYFLPDASGNLAYHSLNELIPAAERNVGEVWDIVMYRNDVFFRARRKILRLRNQSITVYKLGKEWRDMDIANGRLVAQDADIGICVYEEDQWKTLIPREELPADLYVTSMLRLSADSTLLTTLKHGIYIFTGNQLTRLNNPALSTLSAARPYATCNINNTYLLIATRLDGCFVATRKGDVIQHFSKGEGLQNNDVLCTYLDRDQNLWLGLDNGIDFIAYNNAIKHIYPDNRSTVAGYSSAIYHNTLYLATSGGLYQAPLDTAKDISFANSSFHLVNNTGGQVWNVSVLNNRLLMGHHEGAFLVENNMAKLIASNGGYWSFLPIEDEHGNQQILGGGYYGINRFDVNKLGDTPTVQYNYESSRFLQVDEANKYIWVAHPYKGLYRIAYRHHFAESILPFPAGQAPLGLNNNFLFKIKGRIVLTSEHGVFEYDNRSEKFVTSTFFNQLFHKMPISYLREDKAGNIWFVSGWNAGVIDLSGKDPQLIYIPELYNQLVTGFENINPIDANNVLVGSERGFYHINYQAYKSNANRPAPVFISLVKAMGKKDTLLFGGYTVNQHTPQIAYSSNSFRFEYSSTLYGHQKSMEYSYWLEGFDDTWSGWSAKSEKEYTGLSAGTYTFHVKARANQNSKSVVSSYTFTVLPPWYRSWWAYTVYTMLFLALVLAVHTYQHNRYLQQQQKKLAAQQQKHQEEQRQLQYIQEIENSKKEREIVELKNANLNADIEHKNSELASKAMHLVQKSEMLSSIKEELLRLQSAEVISKDSKDFKKLIRTIDKELDIHEDWEQFAVHFDTVHDNFLRMVKERFPDLTPNELKLCAYLRLNLSSKEIAQLMNISLRGVETSRYRLRKKLDLSNEASLYDFLLTVG</sequence>
<dbReference type="Pfam" id="PF07494">
    <property type="entry name" value="Reg_prop"/>
    <property type="match status" value="1"/>
</dbReference>
<evidence type="ECO:0000256" key="3">
    <source>
        <dbReference type="SAM" id="Phobius"/>
    </source>
</evidence>
<organism evidence="6 7">
    <name type="scientific">Filimonas zeae</name>
    <dbReference type="NCBI Taxonomy" id="1737353"/>
    <lineage>
        <taxon>Bacteria</taxon>
        <taxon>Pseudomonadati</taxon>
        <taxon>Bacteroidota</taxon>
        <taxon>Chitinophagia</taxon>
        <taxon>Chitinophagales</taxon>
        <taxon>Chitinophagaceae</taxon>
        <taxon>Filimonas</taxon>
    </lineage>
</organism>
<dbReference type="EMBL" id="BMIB01000006">
    <property type="protein sequence ID" value="GGH82020.1"/>
    <property type="molecule type" value="Genomic_DNA"/>
</dbReference>
<keyword evidence="2" id="KW-0175">Coiled coil</keyword>
<dbReference type="Gene3D" id="1.10.10.10">
    <property type="entry name" value="Winged helix-like DNA-binding domain superfamily/Winged helix DNA-binding domain"/>
    <property type="match status" value="1"/>
</dbReference>
<dbReference type="PROSITE" id="PS50043">
    <property type="entry name" value="HTH_LUXR_2"/>
    <property type="match status" value="1"/>
</dbReference>
<evidence type="ECO:0000256" key="2">
    <source>
        <dbReference type="SAM" id="Coils"/>
    </source>
</evidence>
<dbReference type="Pfam" id="PF07495">
    <property type="entry name" value="Y_Y_Y"/>
    <property type="match status" value="1"/>
</dbReference>
<dbReference type="InterPro" id="IPR013783">
    <property type="entry name" value="Ig-like_fold"/>
</dbReference>
<feature type="domain" description="HTH luxR-type" evidence="5">
    <location>
        <begin position="898"/>
        <end position="963"/>
    </location>
</feature>
<name>A0A917J3L9_9BACT</name>
<gene>
    <name evidence="6" type="ORF">GCM10011379_55290</name>
</gene>
<keyword evidence="7" id="KW-1185">Reference proteome</keyword>
<protein>
    <recommendedName>
        <fullName evidence="5">HTH luxR-type domain-containing protein</fullName>
    </recommendedName>
</protein>
<comment type="caution">
    <text evidence="6">The sequence shown here is derived from an EMBL/GenBank/DDBJ whole genome shotgun (WGS) entry which is preliminary data.</text>
</comment>
<dbReference type="SMART" id="SM00421">
    <property type="entry name" value="HTH_LUXR"/>
    <property type="match status" value="1"/>
</dbReference>
<reference evidence="6" key="1">
    <citation type="journal article" date="2014" name="Int. J. Syst. Evol. Microbiol.">
        <title>Complete genome sequence of Corynebacterium casei LMG S-19264T (=DSM 44701T), isolated from a smear-ripened cheese.</title>
        <authorList>
            <consortium name="US DOE Joint Genome Institute (JGI-PGF)"/>
            <person name="Walter F."/>
            <person name="Albersmeier A."/>
            <person name="Kalinowski J."/>
            <person name="Ruckert C."/>
        </authorList>
    </citation>
    <scope>NUCLEOTIDE SEQUENCE</scope>
    <source>
        <strain evidence="6">CGMCC 1.15290</strain>
    </source>
</reference>
<dbReference type="InterPro" id="IPR000792">
    <property type="entry name" value="Tscrpt_reg_LuxR_C"/>
</dbReference>
<dbReference type="PANTHER" id="PTHR43547">
    <property type="entry name" value="TWO-COMPONENT HISTIDINE KINASE"/>
    <property type="match status" value="1"/>
</dbReference>
<dbReference type="Gene3D" id="2.130.10.10">
    <property type="entry name" value="YVTN repeat-like/Quinoprotein amine dehydrogenase"/>
    <property type="match status" value="3"/>
</dbReference>
<reference evidence="6" key="2">
    <citation type="submission" date="2020-09" db="EMBL/GenBank/DDBJ databases">
        <authorList>
            <person name="Sun Q."/>
            <person name="Zhou Y."/>
        </authorList>
    </citation>
    <scope>NUCLEOTIDE SEQUENCE</scope>
    <source>
        <strain evidence="6">CGMCC 1.15290</strain>
    </source>
</reference>
<feature type="coiled-coil region" evidence="2">
    <location>
        <begin position="771"/>
        <end position="825"/>
    </location>
</feature>
<keyword evidence="3" id="KW-0472">Membrane</keyword>
<dbReference type="InterPro" id="IPR016032">
    <property type="entry name" value="Sig_transdc_resp-reg_C-effctor"/>
</dbReference>
<dbReference type="Proteomes" id="UP000627292">
    <property type="component" value="Unassembled WGS sequence"/>
</dbReference>
<dbReference type="InterPro" id="IPR011110">
    <property type="entry name" value="Reg_prop"/>
</dbReference>
<dbReference type="GO" id="GO:0003677">
    <property type="term" value="F:DNA binding"/>
    <property type="evidence" value="ECO:0007669"/>
    <property type="project" value="InterPro"/>
</dbReference>
<dbReference type="Gene3D" id="2.60.40.10">
    <property type="entry name" value="Immunoglobulins"/>
    <property type="match status" value="1"/>
</dbReference>
<keyword evidence="3" id="KW-0812">Transmembrane</keyword>
<feature type="transmembrane region" description="Helical" evidence="3">
    <location>
        <begin position="745"/>
        <end position="765"/>
    </location>
</feature>
<keyword evidence="4" id="KW-0732">Signal</keyword>
<evidence type="ECO:0000313" key="6">
    <source>
        <dbReference type="EMBL" id="GGH82020.1"/>
    </source>
</evidence>
<dbReference type="AlphaFoldDB" id="A0A917J3L9"/>
<feature type="signal peptide" evidence="4">
    <location>
        <begin position="1"/>
        <end position="18"/>
    </location>
</feature>
<accession>A0A917J3L9</accession>
<dbReference type="SUPFAM" id="SSF46894">
    <property type="entry name" value="C-terminal effector domain of the bipartite response regulators"/>
    <property type="match status" value="1"/>
</dbReference>
<keyword evidence="3" id="KW-1133">Transmembrane helix</keyword>
<keyword evidence="1" id="KW-0597">Phosphoprotein</keyword>
<evidence type="ECO:0000256" key="1">
    <source>
        <dbReference type="ARBA" id="ARBA00022553"/>
    </source>
</evidence>
<dbReference type="Pfam" id="PF00196">
    <property type="entry name" value="GerE"/>
    <property type="match status" value="1"/>
</dbReference>
<dbReference type="InterPro" id="IPR015943">
    <property type="entry name" value="WD40/YVTN_repeat-like_dom_sf"/>
</dbReference>
<evidence type="ECO:0000259" key="5">
    <source>
        <dbReference type="PROSITE" id="PS50043"/>
    </source>
</evidence>
<dbReference type="GO" id="GO:0000155">
    <property type="term" value="F:phosphorelay sensor kinase activity"/>
    <property type="evidence" value="ECO:0007669"/>
    <property type="project" value="TreeGrafter"/>
</dbReference>
<dbReference type="InterPro" id="IPR011123">
    <property type="entry name" value="Y_Y_Y"/>
</dbReference>
<dbReference type="InterPro" id="IPR036388">
    <property type="entry name" value="WH-like_DNA-bd_sf"/>
</dbReference>
<evidence type="ECO:0000313" key="7">
    <source>
        <dbReference type="Proteomes" id="UP000627292"/>
    </source>
</evidence>
<evidence type="ECO:0000256" key="4">
    <source>
        <dbReference type="SAM" id="SignalP"/>
    </source>
</evidence>
<dbReference type="RefSeq" id="WP_188958758.1">
    <property type="nucleotide sequence ID" value="NZ_BMIB01000006.1"/>
</dbReference>
<dbReference type="GO" id="GO:0006355">
    <property type="term" value="P:regulation of DNA-templated transcription"/>
    <property type="evidence" value="ECO:0007669"/>
    <property type="project" value="InterPro"/>
</dbReference>
<dbReference type="SUPFAM" id="SSF63829">
    <property type="entry name" value="Calcium-dependent phosphotriesterase"/>
    <property type="match status" value="1"/>
</dbReference>
<proteinExistence type="predicted"/>
<dbReference type="PANTHER" id="PTHR43547:SF2">
    <property type="entry name" value="HYBRID SIGNAL TRANSDUCTION HISTIDINE KINASE C"/>
    <property type="match status" value="1"/>
</dbReference>
<feature type="chain" id="PRO_5038102649" description="HTH luxR-type domain-containing protein" evidence="4">
    <location>
        <begin position="19"/>
        <end position="963"/>
    </location>
</feature>